<dbReference type="PANTHER" id="PTHR30055">
    <property type="entry name" value="HTH-TYPE TRANSCRIPTIONAL REGULATOR RUTR"/>
    <property type="match status" value="1"/>
</dbReference>
<dbReference type="SUPFAM" id="SSF48498">
    <property type="entry name" value="Tetracyclin repressor-like, C-terminal domain"/>
    <property type="match status" value="1"/>
</dbReference>
<protein>
    <submittedName>
        <fullName evidence="4">Uncharacterized conserved protein</fullName>
    </submittedName>
</protein>
<evidence type="ECO:0000259" key="3">
    <source>
        <dbReference type="PROSITE" id="PS50977"/>
    </source>
</evidence>
<dbReference type="PROSITE" id="PS50977">
    <property type="entry name" value="HTH_TETR_2"/>
    <property type="match status" value="1"/>
</dbReference>
<dbReference type="Proteomes" id="UP000000322">
    <property type="component" value="Chromosome"/>
</dbReference>
<dbReference type="GO" id="GO:0003700">
    <property type="term" value="F:DNA-binding transcription factor activity"/>
    <property type="evidence" value="ECO:0007669"/>
    <property type="project" value="TreeGrafter"/>
</dbReference>
<sequence length="211" mass="22558">MAGMPDDTKNRRRSAEERREDLMDAAVVVMSARGVAAATTRAIAEEAGVPQGVFHYCFRSRDELVTALFEREITRSSDRTSGALRRFSDVDRGIRAALEAQLDLVRSGPTYYLAMAELSLTVLRTPDGPPLAVWEQEQYRSRAQAGLEAWSAEHGLVWSVPLAHVASFLVAVGAGVTGTWLADRDDAQAEAALGVAAQALGSLAGSAGTPT</sequence>
<dbReference type="HOGENOM" id="CLU_069356_15_1_11"/>
<reference evidence="4 5" key="1">
    <citation type="journal article" date="2009" name="Stand. Genomic Sci.">
        <title>Complete genome sequence of Sanguibacter keddieii type strain (ST-74).</title>
        <authorList>
            <person name="Ivanova N."/>
            <person name="Sikorski J."/>
            <person name="Sims D."/>
            <person name="Brettin T."/>
            <person name="Detter J.C."/>
            <person name="Han C."/>
            <person name="Lapidus A."/>
            <person name="Copeland A."/>
            <person name="Glavina Del Rio T."/>
            <person name="Nolan M."/>
            <person name="Chen F."/>
            <person name="Lucas S."/>
            <person name="Tice H."/>
            <person name="Cheng J.F."/>
            <person name="Bruce D."/>
            <person name="Goodwin L."/>
            <person name="Pitluck S."/>
            <person name="Pati A."/>
            <person name="Mavromatis K."/>
            <person name="Chen A."/>
            <person name="Palaniappan K."/>
            <person name="D'haeseleer P."/>
            <person name="Chain P."/>
            <person name="Bristow J."/>
            <person name="Eisen J.A."/>
            <person name="Markowitz V."/>
            <person name="Hugenholtz P."/>
            <person name="Goker M."/>
            <person name="Pukall R."/>
            <person name="Klenk H.P."/>
            <person name="Kyrpides N.C."/>
        </authorList>
    </citation>
    <scope>NUCLEOTIDE SEQUENCE [LARGE SCALE GENOMIC DNA]</scope>
    <source>
        <strain evidence="5">ATCC 51767 / DSM 10542 / NCFB 3025 / ST-74</strain>
    </source>
</reference>
<dbReference type="GO" id="GO:0000976">
    <property type="term" value="F:transcription cis-regulatory region binding"/>
    <property type="evidence" value="ECO:0007669"/>
    <property type="project" value="TreeGrafter"/>
</dbReference>
<dbReference type="eggNOG" id="COG1309">
    <property type="taxonomic scope" value="Bacteria"/>
</dbReference>
<dbReference type="KEGG" id="ske:Sked_12460"/>
<dbReference type="OrthoDB" id="5242433at2"/>
<dbReference type="InterPro" id="IPR036271">
    <property type="entry name" value="Tet_transcr_reg_TetR-rel_C_sf"/>
</dbReference>
<dbReference type="STRING" id="446469.Sked_12460"/>
<dbReference type="PANTHER" id="PTHR30055:SF231">
    <property type="entry name" value="TRANSCRIPTIONAL REGULATORY PROTEIN (PROBABLY DEOR-FAMILY)-RELATED"/>
    <property type="match status" value="1"/>
</dbReference>
<dbReference type="Gene3D" id="1.10.357.10">
    <property type="entry name" value="Tetracycline Repressor, domain 2"/>
    <property type="match status" value="1"/>
</dbReference>
<accession>D1BEB0</accession>
<name>D1BEB0_SANKS</name>
<evidence type="ECO:0000256" key="1">
    <source>
        <dbReference type="ARBA" id="ARBA00023125"/>
    </source>
</evidence>
<proteinExistence type="predicted"/>
<organism evidence="4 5">
    <name type="scientific">Sanguibacter keddieii (strain ATCC 51767 / DSM 10542 / NCFB 3025 / ST-74)</name>
    <dbReference type="NCBI Taxonomy" id="446469"/>
    <lineage>
        <taxon>Bacteria</taxon>
        <taxon>Bacillati</taxon>
        <taxon>Actinomycetota</taxon>
        <taxon>Actinomycetes</taxon>
        <taxon>Micrococcales</taxon>
        <taxon>Sanguibacteraceae</taxon>
        <taxon>Sanguibacter</taxon>
    </lineage>
</organism>
<gene>
    <name evidence="4" type="ordered locus">Sked_12460</name>
</gene>
<keyword evidence="1 2" id="KW-0238">DNA-binding</keyword>
<dbReference type="Pfam" id="PF00440">
    <property type="entry name" value="TetR_N"/>
    <property type="match status" value="1"/>
</dbReference>
<keyword evidence="5" id="KW-1185">Reference proteome</keyword>
<dbReference type="EMBL" id="CP001819">
    <property type="protein sequence ID" value="ACZ21188.1"/>
    <property type="molecule type" value="Genomic_DNA"/>
</dbReference>
<dbReference type="InterPro" id="IPR050109">
    <property type="entry name" value="HTH-type_TetR-like_transc_reg"/>
</dbReference>
<dbReference type="PRINTS" id="PR00455">
    <property type="entry name" value="HTHTETR"/>
</dbReference>
<feature type="domain" description="HTH tetR-type" evidence="3">
    <location>
        <begin position="16"/>
        <end position="76"/>
    </location>
</feature>
<dbReference type="InterPro" id="IPR001647">
    <property type="entry name" value="HTH_TetR"/>
</dbReference>
<dbReference type="InterPro" id="IPR009057">
    <property type="entry name" value="Homeodomain-like_sf"/>
</dbReference>
<evidence type="ECO:0000313" key="5">
    <source>
        <dbReference type="Proteomes" id="UP000000322"/>
    </source>
</evidence>
<evidence type="ECO:0000313" key="4">
    <source>
        <dbReference type="EMBL" id="ACZ21188.1"/>
    </source>
</evidence>
<feature type="DNA-binding region" description="H-T-H motif" evidence="2">
    <location>
        <begin position="39"/>
        <end position="58"/>
    </location>
</feature>
<evidence type="ECO:0000256" key="2">
    <source>
        <dbReference type="PROSITE-ProRule" id="PRU00335"/>
    </source>
</evidence>
<dbReference type="AlphaFoldDB" id="D1BEB0"/>
<dbReference type="SUPFAM" id="SSF46689">
    <property type="entry name" value="Homeodomain-like"/>
    <property type="match status" value="1"/>
</dbReference>